<dbReference type="Pfam" id="PF02566">
    <property type="entry name" value="OsmC"/>
    <property type="match status" value="1"/>
</dbReference>
<dbReference type="NCBIfam" id="TIGR03562">
    <property type="entry name" value="osmo_induc_OsmC"/>
    <property type="match status" value="1"/>
</dbReference>
<dbReference type="Proteomes" id="UP001159371">
    <property type="component" value="Unassembled WGS sequence"/>
</dbReference>
<gene>
    <name evidence="2" type="ORF">NWP19_13070</name>
</gene>
<dbReference type="InterPro" id="IPR015946">
    <property type="entry name" value="KH_dom-like_a/b"/>
</dbReference>
<name>A0ABT6K5T1_9CYAN</name>
<dbReference type="InterPro" id="IPR052707">
    <property type="entry name" value="OsmC_Ohr_Peroxiredoxin"/>
</dbReference>
<organism evidence="2 3">
    <name type="scientific">Umezakia ovalisporum FSS-43</name>
    <dbReference type="NCBI Taxonomy" id="2740520"/>
    <lineage>
        <taxon>Bacteria</taxon>
        <taxon>Bacillati</taxon>
        <taxon>Cyanobacteriota</taxon>
        <taxon>Cyanophyceae</taxon>
        <taxon>Nostocales</taxon>
        <taxon>Nodulariaceae</taxon>
        <taxon>Umezakia</taxon>
    </lineage>
</organism>
<dbReference type="InterPro" id="IPR036102">
    <property type="entry name" value="OsmC/Ohrsf"/>
</dbReference>
<dbReference type="PANTHER" id="PTHR42830:SF1">
    <property type="entry name" value="OSMOTICALLY INDUCIBLE FAMILY PROTEIN"/>
    <property type="match status" value="1"/>
</dbReference>
<dbReference type="RefSeq" id="WP_280657219.1">
    <property type="nucleotide sequence ID" value="NZ_JANQDO010000086.1"/>
</dbReference>
<protein>
    <submittedName>
        <fullName evidence="2">OsmC family protein</fullName>
    </submittedName>
</protein>
<keyword evidence="3" id="KW-1185">Reference proteome</keyword>
<sequence length="142" mass="14839">MIERNATALWKGTGKEGTGQLTTSSTTLHETPYSFATRFENKSGTNPEELVAAAHAGCFAMKLSFDLNAAGYTADSLTATATVVLDPKQGAVTASRLVVTGVVPGLSEEEFVKIAEGAKANCPISKLLNAEITLEAGFAKKD</sequence>
<evidence type="ECO:0000313" key="3">
    <source>
        <dbReference type="Proteomes" id="UP001159371"/>
    </source>
</evidence>
<reference evidence="2 3" key="1">
    <citation type="journal article" date="2023" name="J. Phycol.">
        <title>Chrysosporum ovalisporum is synonymous with the true-branching cyanobacterium Umezakia natans (Nostocales/Aphanizomenonaceae).</title>
        <authorList>
            <person name="McGregor G.B."/>
            <person name="Sendall B.C."/>
            <person name="Niiyama Y."/>
            <person name="Tuji A."/>
            <person name="Willis A."/>
        </authorList>
    </citation>
    <scope>NUCLEOTIDE SEQUENCE [LARGE SCALE GENOMIC DNA]</scope>
    <source>
        <strain evidence="2 3">FSS-43</strain>
    </source>
</reference>
<feature type="region of interest" description="Disordered" evidence="1">
    <location>
        <begin position="1"/>
        <end position="25"/>
    </location>
</feature>
<dbReference type="SUPFAM" id="SSF82784">
    <property type="entry name" value="OsmC-like"/>
    <property type="match status" value="1"/>
</dbReference>
<accession>A0ABT6K5T1</accession>
<evidence type="ECO:0000256" key="1">
    <source>
        <dbReference type="SAM" id="MobiDB-lite"/>
    </source>
</evidence>
<dbReference type="InterPro" id="IPR019904">
    <property type="entry name" value="Peroxiredoxin_OsmC"/>
</dbReference>
<dbReference type="EMBL" id="JANQDO010000086">
    <property type="protein sequence ID" value="MDH6057684.1"/>
    <property type="molecule type" value="Genomic_DNA"/>
</dbReference>
<dbReference type="InterPro" id="IPR003718">
    <property type="entry name" value="OsmC/Ohr_fam"/>
</dbReference>
<dbReference type="PANTHER" id="PTHR42830">
    <property type="entry name" value="OSMOTICALLY INDUCIBLE FAMILY PROTEIN"/>
    <property type="match status" value="1"/>
</dbReference>
<proteinExistence type="predicted"/>
<dbReference type="Gene3D" id="3.30.300.20">
    <property type="match status" value="1"/>
</dbReference>
<evidence type="ECO:0000313" key="2">
    <source>
        <dbReference type="EMBL" id="MDH6057684.1"/>
    </source>
</evidence>
<comment type="caution">
    <text evidence="2">The sequence shown here is derived from an EMBL/GenBank/DDBJ whole genome shotgun (WGS) entry which is preliminary data.</text>
</comment>